<proteinExistence type="predicted"/>
<accession>A0A3N0XVF0</accession>
<keyword evidence="2" id="KW-1185">Reference proteome</keyword>
<comment type="caution">
    <text evidence="1">The sequence shown here is derived from an EMBL/GenBank/DDBJ whole genome shotgun (WGS) entry which is preliminary data.</text>
</comment>
<name>A0A3N0XVF0_ANAGA</name>
<dbReference type="Proteomes" id="UP000281406">
    <property type="component" value="Unassembled WGS sequence"/>
</dbReference>
<dbReference type="EMBL" id="RJVU01059333">
    <property type="protein sequence ID" value="ROJ78706.1"/>
    <property type="molecule type" value="Genomic_DNA"/>
</dbReference>
<protein>
    <submittedName>
        <fullName evidence="1">Uncharacterized protein</fullName>
    </submittedName>
</protein>
<evidence type="ECO:0000313" key="1">
    <source>
        <dbReference type="EMBL" id="ROJ78706.1"/>
    </source>
</evidence>
<gene>
    <name evidence="1" type="ORF">DPX16_15231</name>
</gene>
<organism evidence="1 2">
    <name type="scientific">Anabarilius grahami</name>
    <name type="common">Kanglang fish</name>
    <name type="synonym">Barilius grahami</name>
    <dbReference type="NCBI Taxonomy" id="495550"/>
    <lineage>
        <taxon>Eukaryota</taxon>
        <taxon>Metazoa</taxon>
        <taxon>Chordata</taxon>
        <taxon>Craniata</taxon>
        <taxon>Vertebrata</taxon>
        <taxon>Euteleostomi</taxon>
        <taxon>Actinopterygii</taxon>
        <taxon>Neopterygii</taxon>
        <taxon>Teleostei</taxon>
        <taxon>Ostariophysi</taxon>
        <taxon>Cypriniformes</taxon>
        <taxon>Xenocyprididae</taxon>
        <taxon>Xenocypridinae</taxon>
        <taxon>Xenocypridinae incertae sedis</taxon>
        <taxon>Anabarilius</taxon>
    </lineage>
</organism>
<sequence length="82" mass="9516">MNFREGLKNLAPFVELVSAWVEERNSPVIFELINYSTKAAELLPDRIGFQLAVLIRNPFTNRRQSVKKTAHRKAWLRISMTS</sequence>
<reference evidence="1 2" key="1">
    <citation type="submission" date="2018-10" db="EMBL/GenBank/DDBJ databases">
        <title>Genome assembly for a Yunnan-Guizhou Plateau 3E fish, Anabarilius grahami (Regan), and its evolutionary and genetic applications.</title>
        <authorList>
            <person name="Jiang W."/>
        </authorList>
    </citation>
    <scope>NUCLEOTIDE SEQUENCE [LARGE SCALE GENOMIC DNA]</scope>
    <source>
        <strain evidence="1">AG-KIZ</strain>
        <tissue evidence="1">Muscle</tissue>
    </source>
</reference>
<evidence type="ECO:0000313" key="2">
    <source>
        <dbReference type="Proteomes" id="UP000281406"/>
    </source>
</evidence>
<dbReference type="AlphaFoldDB" id="A0A3N0XVF0"/>